<dbReference type="GO" id="GO:0004803">
    <property type="term" value="F:transposase activity"/>
    <property type="evidence" value="ECO:0007669"/>
    <property type="project" value="InterPro"/>
</dbReference>
<gene>
    <name evidence="2" type="ORF">COX03_03055</name>
</gene>
<proteinExistence type="predicted"/>
<dbReference type="PANTHER" id="PTHR34322:SF2">
    <property type="entry name" value="TRANSPOSASE IS200-LIKE DOMAIN-CONTAINING PROTEIN"/>
    <property type="match status" value="1"/>
</dbReference>
<dbReference type="InterPro" id="IPR002686">
    <property type="entry name" value="Transposase_17"/>
</dbReference>
<sequence>LSPQEQKYQNQHPLTEVTGIIPVRLHLFETLPNEIDLLTFCLIANHFHLLLKQITADGVTKLLRRISITYAMYFNKRYKRVGHLFQGIFKAAFIENDAYLLYLS</sequence>
<comment type="caution">
    <text evidence="2">The sequence shown here is derived from an EMBL/GenBank/DDBJ whole genome shotgun (WGS) entry which is preliminary data.</text>
</comment>
<reference evidence="2 3" key="1">
    <citation type="submission" date="2017-09" db="EMBL/GenBank/DDBJ databases">
        <title>Depth-based differentiation of microbial function through sediment-hosted aquifers and enrichment of novel symbionts in the deep terrestrial subsurface.</title>
        <authorList>
            <person name="Probst A.J."/>
            <person name="Ladd B."/>
            <person name="Jarett J.K."/>
            <person name="Geller-Mcgrath D.E."/>
            <person name="Sieber C.M."/>
            <person name="Emerson J.B."/>
            <person name="Anantharaman K."/>
            <person name="Thomas B.C."/>
            <person name="Malmstrom R."/>
            <person name="Stieglmeier M."/>
            <person name="Klingl A."/>
            <person name="Woyke T."/>
            <person name="Ryan C.M."/>
            <person name="Banfield J.F."/>
        </authorList>
    </citation>
    <scope>NUCLEOTIDE SEQUENCE [LARGE SCALE GENOMIC DNA]</scope>
    <source>
        <strain evidence="2">CG22_combo_CG10-13_8_21_14_all_39_10</strain>
    </source>
</reference>
<feature type="domain" description="Transposase IS200-like" evidence="1">
    <location>
        <begin position="7"/>
        <end position="104"/>
    </location>
</feature>
<dbReference type="GO" id="GO:0006313">
    <property type="term" value="P:DNA transposition"/>
    <property type="evidence" value="ECO:0007669"/>
    <property type="project" value="InterPro"/>
</dbReference>
<dbReference type="Pfam" id="PF01797">
    <property type="entry name" value="Y1_Tnp"/>
    <property type="match status" value="1"/>
</dbReference>
<dbReference type="Gene3D" id="3.30.70.1290">
    <property type="entry name" value="Transposase IS200-like"/>
    <property type="match status" value="1"/>
</dbReference>
<dbReference type="SUPFAM" id="SSF143422">
    <property type="entry name" value="Transposase IS200-like"/>
    <property type="match status" value="1"/>
</dbReference>
<dbReference type="Proteomes" id="UP000229847">
    <property type="component" value="Unassembled WGS sequence"/>
</dbReference>
<feature type="non-terminal residue" evidence="2">
    <location>
        <position position="1"/>
    </location>
</feature>
<dbReference type="GO" id="GO:0003677">
    <property type="term" value="F:DNA binding"/>
    <property type="evidence" value="ECO:0007669"/>
    <property type="project" value="InterPro"/>
</dbReference>
<evidence type="ECO:0000313" key="2">
    <source>
        <dbReference type="EMBL" id="PIP57451.1"/>
    </source>
</evidence>
<evidence type="ECO:0000313" key="3">
    <source>
        <dbReference type="Proteomes" id="UP000229847"/>
    </source>
</evidence>
<name>A0A2H0BII4_9BACT</name>
<dbReference type="EMBL" id="PCSW01000093">
    <property type="protein sequence ID" value="PIP57451.1"/>
    <property type="molecule type" value="Genomic_DNA"/>
</dbReference>
<evidence type="ECO:0000259" key="1">
    <source>
        <dbReference type="SMART" id="SM01321"/>
    </source>
</evidence>
<dbReference type="InterPro" id="IPR036515">
    <property type="entry name" value="Transposase_17_sf"/>
</dbReference>
<accession>A0A2H0BII4</accession>
<protein>
    <recommendedName>
        <fullName evidence="1">Transposase IS200-like domain-containing protein</fullName>
    </recommendedName>
</protein>
<feature type="non-terminal residue" evidence="2">
    <location>
        <position position="104"/>
    </location>
</feature>
<dbReference type="AlphaFoldDB" id="A0A2H0BII4"/>
<dbReference type="SMART" id="SM01321">
    <property type="entry name" value="Y1_Tnp"/>
    <property type="match status" value="1"/>
</dbReference>
<organism evidence="2 3">
    <name type="scientific">Candidatus Woesebacteria bacterium CG22_combo_CG10-13_8_21_14_all_39_10</name>
    <dbReference type="NCBI Taxonomy" id="1975059"/>
    <lineage>
        <taxon>Bacteria</taxon>
        <taxon>Candidatus Woeseibacteriota</taxon>
    </lineage>
</organism>
<dbReference type="PANTHER" id="PTHR34322">
    <property type="entry name" value="TRANSPOSASE, Y1_TNP DOMAIN-CONTAINING"/>
    <property type="match status" value="1"/>
</dbReference>